<dbReference type="WBParaSite" id="nRc.2.0.1.t08048-RA">
    <property type="protein sequence ID" value="nRc.2.0.1.t08048-RA"/>
    <property type="gene ID" value="nRc.2.0.1.g08048"/>
</dbReference>
<evidence type="ECO:0000313" key="1">
    <source>
        <dbReference type="Proteomes" id="UP000887565"/>
    </source>
</evidence>
<protein>
    <submittedName>
        <fullName evidence="2">Uncharacterized protein</fullName>
    </submittedName>
</protein>
<name>A0A915I1N7_ROMCU</name>
<organism evidence="1 2">
    <name type="scientific">Romanomermis culicivorax</name>
    <name type="common">Nematode worm</name>
    <dbReference type="NCBI Taxonomy" id="13658"/>
    <lineage>
        <taxon>Eukaryota</taxon>
        <taxon>Metazoa</taxon>
        <taxon>Ecdysozoa</taxon>
        <taxon>Nematoda</taxon>
        <taxon>Enoplea</taxon>
        <taxon>Dorylaimia</taxon>
        <taxon>Mermithida</taxon>
        <taxon>Mermithoidea</taxon>
        <taxon>Mermithidae</taxon>
        <taxon>Romanomermis</taxon>
    </lineage>
</organism>
<reference evidence="2" key="1">
    <citation type="submission" date="2022-11" db="UniProtKB">
        <authorList>
            <consortium name="WormBaseParasite"/>
        </authorList>
    </citation>
    <scope>IDENTIFICATION</scope>
</reference>
<dbReference type="AlphaFoldDB" id="A0A915I1N7"/>
<accession>A0A915I1N7</accession>
<dbReference type="Proteomes" id="UP000887565">
    <property type="component" value="Unplaced"/>
</dbReference>
<sequence>MTKIPYFGPNTDPTCYPLLFPYAPQGYKYGILNADPNNEKANDNWTGQFETGKEGGALYTDDNLDWIIYMPRTMVCKKSYMLLGGTPP</sequence>
<keyword evidence="1" id="KW-1185">Reference proteome</keyword>
<proteinExistence type="predicted"/>
<evidence type="ECO:0000313" key="2">
    <source>
        <dbReference type="WBParaSite" id="nRc.2.0.1.t08048-RA"/>
    </source>
</evidence>